<accession>A0A314Y067</accession>
<gene>
    <name evidence="3" type="ORF">Pyn_34716</name>
</gene>
<feature type="transmembrane region" description="Helical" evidence="2">
    <location>
        <begin position="77"/>
        <end position="96"/>
    </location>
</feature>
<comment type="caution">
    <text evidence="3">The sequence shown here is derived from an EMBL/GenBank/DDBJ whole genome shotgun (WGS) entry which is preliminary data.</text>
</comment>
<proteinExistence type="predicted"/>
<sequence length="106" mass="12039">MLEEGKTKLTSPPLSFLSKERGREEAARHETMASGNLTLTLKNMTQCVEFPPHIHSAGIFSYKTSAGLPYTLPNLEMQMVLIFCMTQAFYFVLRYFGVPRFSTQII</sequence>
<feature type="region of interest" description="Disordered" evidence="1">
    <location>
        <begin position="1"/>
        <end position="21"/>
    </location>
</feature>
<name>A0A314Y067_PRUYE</name>
<keyword evidence="2" id="KW-0472">Membrane</keyword>
<evidence type="ECO:0000256" key="1">
    <source>
        <dbReference type="SAM" id="MobiDB-lite"/>
    </source>
</evidence>
<keyword evidence="2" id="KW-0812">Transmembrane</keyword>
<evidence type="ECO:0000313" key="4">
    <source>
        <dbReference type="Proteomes" id="UP000250321"/>
    </source>
</evidence>
<keyword evidence="2" id="KW-1133">Transmembrane helix</keyword>
<keyword evidence="4" id="KW-1185">Reference proteome</keyword>
<dbReference type="AlphaFoldDB" id="A0A314Y067"/>
<protein>
    <submittedName>
        <fullName evidence="3">Uncharacterized protein</fullName>
    </submittedName>
</protein>
<reference evidence="3 4" key="1">
    <citation type="submission" date="2018-02" db="EMBL/GenBank/DDBJ databases">
        <title>Draft genome of wild Prunus yedoensis var. nudiflora.</title>
        <authorList>
            <person name="Baek S."/>
            <person name="Kim J.-H."/>
            <person name="Choi K."/>
            <person name="Kim G.-B."/>
            <person name="Cho A."/>
            <person name="Jang H."/>
            <person name="Shin C.-H."/>
            <person name="Yu H.-J."/>
            <person name="Mun J.-H."/>
        </authorList>
    </citation>
    <scope>NUCLEOTIDE SEQUENCE [LARGE SCALE GENOMIC DNA]</scope>
    <source>
        <strain evidence="4">cv. Jeju island</strain>
        <tissue evidence="3">Leaf</tissue>
    </source>
</reference>
<dbReference type="EMBL" id="PJQY01001876">
    <property type="protein sequence ID" value="PQP98659.1"/>
    <property type="molecule type" value="Genomic_DNA"/>
</dbReference>
<evidence type="ECO:0000256" key="2">
    <source>
        <dbReference type="SAM" id="Phobius"/>
    </source>
</evidence>
<organism evidence="3 4">
    <name type="scientific">Prunus yedoensis var. nudiflora</name>
    <dbReference type="NCBI Taxonomy" id="2094558"/>
    <lineage>
        <taxon>Eukaryota</taxon>
        <taxon>Viridiplantae</taxon>
        <taxon>Streptophyta</taxon>
        <taxon>Embryophyta</taxon>
        <taxon>Tracheophyta</taxon>
        <taxon>Spermatophyta</taxon>
        <taxon>Magnoliopsida</taxon>
        <taxon>eudicotyledons</taxon>
        <taxon>Gunneridae</taxon>
        <taxon>Pentapetalae</taxon>
        <taxon>rosids</taxon>
        <taxon>fabids</taxon>
        <taxon>Rosales</taxon>
        <taxon>Rosaceae</taxon>
        <taxon>Amygdaloideae</taxon>
        <taxon>Amygdaleae</taxon>
        <taxon>Prunus</taxon>
    </lineage>
</organism>
<evidence type="ECO:0000313" key="3">
    <source>
        <dbReference type="EMBL" id="PQP98659.1"/>
    </source>
</evidence>
<dbReference type="OrthoDB" id="1612738at2759"/>
<dbReference type="Proteomes" id="UP000250321">
    <property type="component" value="Unassembled WGS sequence"/>
</dbReference>